<accession>B3G0W1</accession>
<name>B3G0W1_PSEAI</name>
<dbReference type="InterPro" id="IPR019289">
    <property type="entry name" value="Phage_tail_E/E"/>
</dbReference>
<dbReference type="EMBL" id="EU595735">
    <property type="protein sequence ID" value="ACD38675.1"/>
    <property type="molecule type" value="Genomic_DNA"/>
</dbReference>
<evidence type="ECO:0000313" key="1">
    <source>
        <dbReference type="EMBL" id="ACD38675.1"/>
    </source>
</evidence>
<gene>
    <name evidence="1" type="ORF">PACL_0031</name>
</gene>
<organism evidence="1">
    <name type="scientific">Pseudomonas aeruginosa</name>
    <dbReference type="NCBI Taxonomy" id="287"/>
    <lineage>
        <taxon>Bacteria</taxon>
        <taxon>Pseudomonadati</taxon>
        <taxon>Pseudomonadota</taxon>
        <taxon>Gammaproteobacteria</taxon>
        <taxon>Pseudomonadales</taxon>
        <taxon>Pseudomonadaceae</taxon>
        <taxon>Pseudomonas</taxon>
    </lineage>
</organism>
<protein>
    <submittedName>
        <fullName evidence="1">Phage tail protein</fullName>
    </submittedName>
</protein>
<proteinExistence type="predicted"/>
<reference evidence="1" key="1">
    <citation type="journal article" date="2008" name="Genomics">
        <title>Large-insert genome analysis technology detects structural variation in Pseudomonas aeruginosa clinical strains from cystic fibrosis patients.</title>
        <authorList>
            <person name="Hayden H.S."/>
            <person name="Gillett W."/>
            <person name="Saenphimmachak C."/>
            <person name="Lim R."/>
            <person name="Zhou Y."/>
            <person name="Jacobs M.A."/>
            <person name="Chang J."/>
            <person name="Rohmer L."/>
            <person name="D'Argenio D.A."/>
            <person name="Palmieri A."/>
            <person name="Levy R."/>
            <person name="Haugen E."/>
            <person name="Wong G.K."/>
            <person name="Brittnacher M.J."/>
            <person name="Burns J.L."/>
            <person name="Miller S.I."/>
            <person name="Olson M.V."/>
            <person name="Kaul R."/>
        </authorList>
    </citation>
    <scope>NUCLEOTIDE SEQUENCE</scope>
    <source>
        <strain evidence="1">PACS181</strain>
    </source>
</reference>
<sequence length="117" mass="12711">MDTEPMKNEKNTATPAEHQTITDNFVVLDQHIKRGEQIINTLTLRKPSSGELRGLHLLDLLQFDVAATIKILPRISQPTITEPEAAGMDPADLLACGQVIAGFLLQKRAKAAASLIA</sequence>
<dbReference type="Pfam" id="PF10109">
    <property type="entry name" value="Phage_TAC_7"/>
    <property type="match status" value="1"/>
</dbReference>
<dbReference type="AlphaFoldDB" id="B3G0W1"/>